<feature type="chain" id="PRO_5044778353" description="GMPS ATP-PPase domain-containing protein" evidence="9">
    <location>
        <begin position="26"/>
        <end position="395"/>
    </location>
</feature>
<reference evidence="12" key="1">
    <citation type="submission" date="2024-07" db="EMBL/GenBank/DDBJ databases">
        <title>Two chromosome-level genome assemblies of Korean endemic species Abeliophyllum distichum and Forsythia ovata (Oleaceae).</title>
        <authorList>
            <person name="Jang H."/>
        </authorList>
    </citation>
    <scope>NUCLEOTIDE SEQUENCE [LARGE SCALE GENOMIC DNA]</scope>
</reference>
<evidence type="ECO:0000256" key="2">
    <source>
        <dbReference type="ARBA" id="ARBA00022598"/>
    </source>
</evidence>
<accession>A0ABD1P171</accession>
<keyword evidence="4 7" id="KW-0332">GMP biosynthesis</keyword>
<dbReference type="InterPro" id="IPR000322">
    <property type="entry name" value="Glyco_hydro_31_TIM"/>
</dbReference>
<dbReference type="GO" id="GO:0006177">
    <property type="term" value="P:GMP biosynthetic process"/>
    <property type="evidence" value="ECO:0007669"/>
    <property type="project" value="UniProtKB-UniRule"/>
</dbReference>
<organism evidence="11 12">
    <name type="scientific">Abeliophyllum distichum</name>
    <dbReference type="NCBI Taxonomy" id="126358"/>
    <lineage>
        <taxon>Eukaryota</taxon>
        <taxon>Viridiplantae</taxon>
        <taxon>Streptophyta</taxon>
        <taxon>Embryophyta</taxon>
        <taxon>Tracheophyta</taxon>
        <taxon>Spermatophyta</taxon>
        <taxon>Magnoliopsida</taxon>
        <taxon>eudicotyledons</taxon>
        <taxon>Gunneridae</taxon>
        <taxon>Pentapetalae</taxon>
        <taxon>asterids</taxon>
        <taxon>lamiids</taxon>
        <taxon>Lamiales</taxon>
        <taxon>Oleaceae</taxon>
        <taxon>Forsythieae</taxon>
        <taxon>Abeliophyllum</taxon>
    </lineage>
</organism>
<evidence type="ECO:0000256" key="5">
    <source>
        <dbReference type="ARBA" id="ARBA00022755"/>
    </source>
</evidence>
<evidence type="ECO:0000256" key="1">
    <source>
        <dbReference type="ARBA" id="ARBA00007806"/>
    </source>
</evidence>
<keyword evidence="5 7" id="KW-0658">Purine biosynthesis</keyword>
<evidence type="ECO:0000256" key="6">
    <source>
        <dbReference type="ARBA" id="ARBA00022840"/>
    </source>
</evidence>
<name>A0ABD1P171_9LAMI</name>
<dbReference type="Pfam" id="PF02540">
    <property type="entry name" value="NAD_synthase"/>
    <property type="match status" value="1"/>
</dbReference>
<evidence type="ECO:0000256" key="3">
    <source>
        <dbReference type="ARBA" id="ARBA00022741"/>
    </source>
</evidence>
<keyword evidence="9" id="KW-0732">Signal</keyword>
<evidence type="ECO:0000256" key="7">
    <source>
        <dbReference type="PROSITE-ProRule" id="PRU00886"/>
    </source>
</evidence>
<keyword evidence="6 7" id="KW-0067">ATP-binding</keyword>
<feature type="binding site" evidence="7">
    <location>
        <begin position="74"/>
        <end position="80"/>
    </location>
    <ligand>
        <name>ATP</name>
        <dbReference type="ChEBI" id="CHEBI:30616"/>
    </ligand>
</feature>
<evidence type="ECO:0000259" key="10">
    <source>
        <dbReference type="PROSITE" id="PS51553"/>
    </source>
</evidence>
<comment type="caution">
    <text evidence="11">The sequence shown here is derived from an EMBL/GenBank/DDBJ whole genome shotgun (WGS) entry which is preliminary data.</text>
</comment>
<dbReference type="SUPFAM" id="SSF51445">
    <property type="entry name" value="(Trans)glycosidases"/>
    <property type="match status" value="1"/>
</dbReference>
<evidence type="ECO:0000313" key="11">
    <source>
        <dbReference type="EMBL" id="KAL2457607.1"/>
    </source>
</evidence>
<keyword evidence="3 7" id="KW-0547">Nucleotide-binding</keyword>
<dbReference type="InterPro" id="IPR022310">
    <property type="entry name" value="NAD/GMP_synthase"/>
</dbReference>
<sequence>MLITTSVSCLILIDDLIGLLQVTHSPEGMETLRYFLFDICGVTAGWKMEDVLEEELKIIKDTVGPDDHVICALSGGVDSTVAATLVHKAIGDRLHCAFVDNGLLRFKERERVTETFEKDLHLPVTCIDATGQFLSKLKVSSLKGKFLLAGFLDVQSAENGHSFGGLSDATPKLFGRWMGVGALFPFCRGHSETDTIDHEPWSFREECEEVCRLALRRRHWLLPHLYNLFYLAHTRGIPVATHTFSTDPKDFDLRTHENSFLLGPLLVYASTRNDDQELYQIQHKLPKGMWLSFDFEDSHPDLPSLYLKGGSIIPLAPPYQHVDEANPTDDISLLVALDEHVELQVMLTAESANKGSELSRTPVEIKSGDWALKVVPWMGGTQWLHSRVDVIGYEE</sequence>
<dbReference type="EMBL" id="JBFOLK010000052">
    <property type="protein sequence ID" value="KAL2457607.1"/>
    <property type="molecule type" value="Genomic_DNA"/>
</dbReference>
<keyword evidence="12" id="KW-1185">Reference proteome</keyword>
<keyword evidence="8" id="KW-0326">Glycosidase</keyword>
<evidence type="ECO:0000256" key="4">
    <source>
        <dbReference type="ARBA" id="ARBA00022749"/>
    </source>
</evidence>
<evidence type="ECO:0000256" key="8">
    <source>
        <dbReference type="RuleBase" id="RU361185"/>
    </source>
</evidence>
<dbReference type="Pfam" id="PF01055">
    <property type="entry name" value="Glyco_hydro_31_2nd"/>
    <property type="match status" value="1"/>
</dbReference>
<gene>
    <name evidence="11" type="ORF">Adt_46296</name>
</gene>
<dbReference type="PANTHER" id="PTHR11922:SF2">
    <property type="entry name" value="GMP SYNTHASE [GLUTAMINE-HYDROLYZING]"/>
    <property type="match status" value="1"/>
</dbReference>
<dbReference type="GO" id="GO:0016798">
    <property type="term" value="F:hydrolase activity, acting on glycosyl bonds"/>
    <property type="evidence" value="ECO:0007669"/>
    <property type="project" value="UniProtKB-KW"/>
</dbReference>
<dbReference type="GO" id="GO:0005524">
    <property type="term" value="F:ATP binding"/>
    <property type="evidence" value="ECO:0007669"/>
    <property type="project" value="UniProtKB-UniRule"/>
</dbReference>
<protein>
    <recommendedName>
        <fullName evidence="10">GMPS ATP-PPase domain-containing protein</fullName>
    </recommendedName>
</protein>
<dbReference type="InterPro" id="IPR014729">
    <property type="entry name" value="Rossmann-like_a/b/a_fold"/>
</dbReference>
<dbReference type="Gene3D" id="3.40.50.620">
    <property type="entry name" value="HUPs"/>
    <property type="match status" value="1"/>
</dbReference>
<dbReference type="SUPFAM" id="SSF52402">
    <property type="entry name" value="Adenine nucleotide alpha hydrolases-like"/>
    <property type="match status" value="1"/>
</dbReference>
<evidence type="ECO:0000313" key="12">
    <source>
        <dbReference type="Proteomes" id="UP001604336"/>
    </source>
</evidence>
<dbReference type="InterPro" id="IPR017853">
    <property type="entry name" value="GH"/>
</dbReference>
<dbReference type="AlphaFoldDB" id="A0ABD1P171"/>
<comment type="similarity">
    <text evidence="1 8">Belongs to the glycosyl hydrolase 31 family.</text>
</comment>
<dbReference type="Gene3D" id="3.20.20.80">
    <property type="entry name" value="Glycosidases"/>
    <property type="match status" value="1"/>
</dbReference>
<dbReference type="Proteomes" id="UP001604336">
    <property type="component" value="Unassembled WGS sequence"/>
</dbReference>
<proteinExistence type="inferred from homology"/>
<dbReference type="PROSITE" id="PS51553">
    <property type="entry name" value="GMPS_ATP_PPASE"/>
    <property type="match status" value="1"/>
</dbReference>
<dbReference type="InterPro" id="IPR025777">
    <property type="entry name" value="GMPS_ATP_PPase_dom"/>
</dbReference>
<feature type="signal peptide" evidence="9">
    <location>
        <begin position="1"/>
        <end position="25"/>
    </location>
</feature>
<dbReference type="GO" id="GO:0016874">
    <property type="term" value="F:ligase activity"/>
    <property type="evidence" value="ECO:0007669"/>
    <property type="project" value="UniProtKB-KW"/>
</dbReference>
<keyword evidence="2" id="KW-0436">Ligase</keyword>
<keyword evidence="8" id="KW-0378">Hydrolase</keyword>
<feature type="domain" description="GMPS ATP-PPase" evidence="10">
    <location>
        <begin position="46"/>
        <end position="138"/>
    </location>
</feature>
<evidence type="ECO:0000256" key="9">
    <source>
        <dbReference type="SAM" id="SignalP"/>
    </source>
</evidence>
<dbReference type="PANTHER" id="PTHR11922">
    <property type="entry name" value="GMP SYNTHASE-RELATED"/>
    <property type="match status" value="1"/>
</dbReference>